<dbReference type="GO" id="GO:0005507">
    <property type="term" value="F:copper ion binding"/>
    <property type="evidence" value="ECO:0007669"/>
    <property type="project" value="InterPro"/>
</dbReference>
<keyword evidence="2" id="KW-0325">Glycoprotein</keyword>
<dbReference type="SUPFAM" id="SSF49742">
    <property type="entry name" value="PHM/PNGase F"/>
    <property type="match status" value="2"/>
</dbReference>
<evidence type="ECO:0000259" key="6">
    <source>
        <dbReference type="Pfam" id="PF24784"/>
    </source>
</evidence>
<dbReference type="PANTHER" id="PTHR10157">
    <property type="entry name" value="DOPAMINE BETA HYDROXYLASE RELATED"/>
    <property type="match status" value="1"/>
</dbReference>
<dbReference type="OMA" id="LACDAIN"/>
<dbReference type="PANTHER" id="PTHR10157:SF23">
    <property type="entry name" value="MOXD1 HOMOLOG 1"/>
    <property type="match status" value="1"/>
</dbReference>
<sequence>MKKTFVLINLFSFLLLLQYCLAYKTYQDSIPNGNKVAHPCIASALWEGVGHKNLNGGGERNPFGLDFANAGHEWTKELCAADSDGDGKTNGEELGDPSCVWSAGGVPSRTTDISHPGVCQPMDDAKCTGKNSFVSCVSNSFQDSCDVIKNTGIETVDVKLTKHTLPAADTTYMCMSFNLPKDQDYHIVADEPLIDNAYVVHHMMLYGCDDSITDFIASPTECEMSKCTSIIGGWSVGETGECYDGTVGFRIGPNGFKKAILEIHYDNPKLVSTYQDSSGLRLYYQPASDTVKDMFTMLTGQTMLVLPPGQSRIEKVGTCPSSCTSTLFKEKVYLNSATNHMHLIGRSMKIDLMRNGAFVKHLTNEETFDYNTPNTFDFDPPIEVLPGDEIITTCVYNSATSKHYVYYGDGTSDEMCYGYLTMFPKSALKSTQQNCVSVSTLSACELAQGVAYNGCDWKTLIKANNTEVMKIKQDLENTCDVTKVCSSQCQETVQKISNTCFQGQTASFAKSLDSVSPEVYDVSKIVEKCQENGSNRISINTRSNYVPLLLCMAAVVKKIVL</sequence>
<dbReference type="InterPro" id="IPR014784">
    <property type="entry name" value="Cu2_ascorb_mOase-like_C"/>
</dbReference>
<feature type="domain" description="Copper type II ascorbate-dependent monooxygenase N-terminal" evidence="4">
    <location>
        <begin position="157"/>
        <end position="270"/>
    </location>
</feature>
<keyword evidence="1" id="KW-1015">Disulfide bond</keyword>
<dbReference type="InterPro" id="IPR008977">
    <property type="entry name" value="PHM/PNGase_F_dom_sf"/>
</dbReference>
<dbReference type="InterPro" id="IPR024548">
    <property type="entry name" value="Cu2_monoox_C"/>
</dbReference>
<dbReference type="Pfam" id="PF01082">
    <property type="entry name" value="Cu2_monooxygen"/>
    <property type="match status" value="1"/>
</dbReference>
<dbReference type="Proteomes" id="UP001165740">
    <property type="component" value="Chromosome 9"/>
</dbReference>
<gene>
    <name evidence="8" type="primary">LOC106076224</name>
</gene>
<dbReference type="Pfam" id="PF24784">
    <property type="entry name" value="Temptin_C"/>
    <property type="match status" value="1"/>
</dbReference>
<accession>A0A9W3BBM6</accession>
<evidence type="ECO:0000313" key="7">
    <source>
        <dbReference type="Proteomes" id="UP001165740"/>
    </source>
</evidence>
<reference evidence="8" key="1">
    <citation type="submission" date="2025-08" db="UniProtKB">
        <authorList>
            <consortium name="RefSeq"/>
        </authorList>
    </citation>
    <scope>IDENTIFICATION</scope>
</reference>
<dbReference type="InterPro" id="IPR000323">
    <property type="entry name" value="Cu2_ascorb_mOase_N"/>
</dbReference>
<feature type="domain" description="Copper type II ascorbate-dependent monooxygenase C-terminal" evidence="5">
    <location>
        <begin position="297"/>
        <end position="434"/>
    </location>
</feature>
<evidence type="ECO:0000256" key="2">
    <source>
        <dbReference type="ARBA" id="ARBA00023180"/>
    </source>
</evidence>
<feature type="signal peptide" evidence="3">
    <location>
        <begin position="1"/>
        <end position="22"/>
    </location>
</feature>
<dbReference type="InterPro" id="IPR036939">
    <property type="entry name" value="Cu2_ascorb_mOase_N_sf"/>
</dbReference>
<dbReference type="Gene3D" id="2.60.120.310">
    <property type="entry name" value="Copper type II, ascorbate-dependent monooxygenase, N-terminal domain"/>
    <property type="match status" value="1"/>
</dbReference>
<evidence type="ECO:0000313" key="8">
    <source>
        <dbReference type="RefSeq" id="XP_055896912.1"/>
    </source>
</evidence>
<evidence type="ECO:0000256" key="3">
    <source>
        <dbReference type="SAM" id="SignalP"/>
    </source>
</evidence>
<feature type="domain" description="Temptin Cys/Cys disulfide" evidence="6">
    <location>
        <begin position="21"/>
        <end position="118"/>
    </location>
</feature>
<dbReference type="RefSeq" id="XP_055896912.1">
    <property type="nucleotide sequence ID" value="XM_056040937.1"/>
</dbReference>
<keyword evidence="7" id="KW-1185">Reference proteome</keyword>
<feature type="chain" id="PRO_5040956825" evidence="3">
    <location>
        <begin position="23"/>
        <end position="561"/>
    </location>
</feature>
<dbReference type="Pfam" id="PF03712">
    <property type="entry name" value="Cu2_monoox_C"/>
    <property type="match status" value="1"/>
</dbReference>
<proteinExistence type="predicted"/>
<evidence type="ECO:0000256" key="1">
    <source>
        <dbReference type="ARBA" id="ARBA00023157"/>
    </source>
</evidence>
<dbReference type="OrthoDB" id="129121at2759"/>
<dbReference type="Gene3D" id="2.60.120.230">
    <property type="match status" value="1"/>
</dbReference>
<dbReference type="InterPro" id="IPR057626">
    <property type="entry name" value="S-S_Temptin"/>
</dbReference>
<dbReference type="GeneID" id="106076224"/>
<keyword evidence="3" id="KW-0732">Signal</keyword>
<dbReference type="AlphaFoldDB" id="A0A9W3BBM6"/>
<evidence type="ECO:0000259" key="5">
    <source>
        <dbReference type="Pfam" id="PF03712"/>
    </source>
</evidence>
<name>A0A9W3BBM6_BIOGL</name>
<organism evidence="7 8">
    <name type="scientific">Biomphalaria glabrata</name>
    <name type="common">Bloodfluke planorb</name>
    <name type="synonym">Freshwater snail</name>
    <dbReference type="NCBI Taxonomy" id="6526"/>
    <lineage>
        <taxon>Eukaryota</taxon>
        <taxon>Metazoa</taxon>
        <taxon>Spiralia</taxon>
        <taxon>Lophotrochozoa</taxon>
        <taxon>Mollusca</taxon>
        <taxon>Gastropoda</taxon>
        <taxon>Heterobranchia</taxon>
        <taxon>Euthyneura</taxon>
        <taxon>Panpulmonata</taxon>
        <taxon>Hygrophila</taxon>
        <taxon>Lymnaeoidea</taxon>
        <taxon>Planorbidae</taxon>
        <taxon>Biomphalaria</taxon>
    </lineage>
</organism>
<dbReference type="InterPro" id="IPR000945">
    <property type="entry name" value="DBH-like"/>
</dbReference>
<dbReference type="GO" id="GO:0004500">
    <property type="term" value="F:dopamine beta-monooxygenase activity"/>
    <property type="evidence" value="ECO:0007669"/>
    <property type="project" value="InterPro"/>
</dbReference>
<evidence type="ECO:0000259" key="4">
    <source>
        <dbReference type="Pfam" id="PF01082"/>
    </source>
</evidence>
<protein>
    <submittedName>
        <fullName evidence="8">DBH-like monooxygenase protein 2</fullName>
    </submittedName>
</protein>